<evidence type="ECO:0000313" key="2">
    <source>
        <dbReference type="EMBL" id="CAH0376207.1"/>
    </source>
</evidence>
<organism evidence="2 3">
    <name type="scientific">Pelagomonas calceolata</name>
    <dbReference type="NCBI Taxonomy" id="35677"/>
    <lineage>
        <taxon>Eukaryota</taxon>
        <taxon>Sar</taxon>
        <taxon>Stramenopiles</taxon>
        <taxon>Ochrophyta</taxon>
        <taxon>Pelagophyceae</taxon>
        <taxon>Pelagomonadales</taxon>
        <taxon>Pelagomonadaceae</taxon>
        <taxon>Pelagomonas</taxon>
    </lineage>
</organism>
<evidence type="ECO:0000313" key="3">
    <source>
        <dbReference type="Proteomes" id="UP000789595"/>
    </source>
</evidence>
<evidence type="ECO:0000256" key="1">
    <source>
        <dbReference type="SAM" id="MobiDB-lite"/>
    </source>
</evidence>
<keyword evidence="3" id="KW-1185">Reference proteome</keyword>
<feature type="region of interest" description="Disordered" evidence="1">
    <location>
        <begin position="53"/>
        <end position="79"/>
    </location>
</feature>
<proteinExistence type="predicted"/>
<feature type="region of interest" description="Disordered" evidence="1">
    <location>
        <begin position="141"/>
        <end position="168"/>
    </location>
</feature>
<comment type="caution">
    <text evidence="2">The sequence shown here is derived from an EMBL/GenBank/DDBJ whole genome shotgun (WGS) entry which is preliminary data.</text>
</comment>
<dbReference type="AlphaFoldDB" id="A0A8J2X0U5"/>
<reference evidence="2" key="1">
    <citation type="submission" date="2021-11" db="EMBL/GenBank/DDBJ databases">
        <authorList>
            <consortium name="Genoscope - CEA"/>
            <person name="William W."/>
        </authorList>
    </citation>
    <scope>NUCLEOTIDE SEQUENCE</scope>
</reference>
<feature type="compositionally biased region" description="Basic and acidic residues" evidence="1">
    <location>
        <begin position="153"/>
        <end position="168"/>
    </location>
</feature>
<protein>
    <submittedName>
        <fullName evidence="2">Uncharacterized protein</fullName>
    </submittedName>
</protein>
<dbReference type="Proteomes" id="UP000789595">
    <property type="component" value="Unassembled WGS sequence"/>
</dbReference>
<gene>
    <name evidence="2" type="ORF">PECAL_5P07720</name>
</gene>
<feature type="compositionally biased region" description="Basic and acidic residues" evidence="1">
    <location>
        <begin position="66"/>
        <end position="77"/>
    </location>
</feature>
<name>A0A8J2X0U5_9STRA</name>
<accession>A0A8J2X0U5</accession>
<sequence>MPMVAKPLSLQGVNIPDPRKTYTLAEAVEAAVAREKALKQRREMTISVPTAVTTTAPRVPGPRPEPVPRSRVPRDLHSAQSLKRTDVLAGTVDCLPLRRAARGDAFRRPEGLGVTQRQLSTTHADAPGGLQRCSAILRQIGGLSASPPRRRKSTSERDGLRHTWARDPQSRRLDPGLVLLQTALRRKAPQSKNLEERLLAEGHRRLNAAPSWTPAPPQTIRPPQRWQGAARPLGITFGQ</sequence>
<dbReference type="EMBL" id="CAKKNE010000005">
    <property type="protein sequence ID" value="CAH0376207.1"/>
    <property type="molecule type" value="Genomic_DNA"/>
</dbReference>
<feature type="region of interest" description="Disordered" evidence="1">
    <location>
        <begin position="206"/>
        <end position="239"/>
    </location>
</feature>